<comment type="similarity">
    <text evidence="2 9">Belongs to the GSP F family.</text>
</comment>
<keyword evidence="4" id="KW-1003">Cell membrane</keyword>
<evidence type="ECO:0000256" key="7">
    <source>
        <dbReference type="ARBA" id="ARBA00022989"/>
    </source>
</evidence>
<evidence type="ECO:0000259" key="11">
    <source>
        <dbReference type="Pfam" id="PF00482"/>
    </source>
</evidence>
<feature type="domain" description="Type II secretion system protein GspF" evidence="11">
    <location>
        <begin position="69"/>
        <end position="190"/>
    </location>
</feature>
<comment type="subcellular location">
    <subcellularLocation>
        <location evidence="1">Cell inner membrane</location>
        <topology evidence="1">Multi-pass membrane protein</topology>
    </subcellularLocation>
    <subcellularLocation>
        <location evidence="9">Cell membrane</location>
        <topology evidence="9">Multi-pass membrane protein</topology>
    </subcellularLocation>
</comment>
<evidence type="ECO:0000256" key="8">
    <source>
        <dbReference type="ARBA" id="ARBA00023136"/>
    </source>
</evidence>
<keyword evidence="7 10" id="KW-1133">Transmembrane helix</keyword>
<evidence type="ECO:0000256" key="3">
    <source>
        <dbReference type="ARBA" id="ARBA00022448"/>
    </source>
</evidence>
<proteinExistence type="inferred from homology"/>
<name>A0A1G5S5W2_9FIRM</name>
<keyword evidence="5" id="KW-0997">Cell inner membrane</keyword>
<feature type="domain" description="Type II secretion system protein GspF" evidence="11">
    <location>
        <begin position="270"/>
        <end position="392"/>
    </location>
</feature>
<dbReference type="EMBL" id="FMWL01000022">
    <property type="protein sequence ID" value="SCZ81735.1"/>
    <property type="molecule type" value="Genomic_DNA"/>
</dbReference>
<dbReference type="RefSeq" id="WP_092592849.1">
    <property type="nucleotide sequence ID" value="NZ_FMWL01000022.1"/>
</dbReference>
<dbReference type="InterPro" id="IPR003004">
    <property type="entry name" value="GspF/PilC"/>
</dbReference>
<evidence type="ECO:0000313" key="13">
    <source>
        <dbReference type="Proteomes" id="UP000199208"/>
    </source>
</evidence>
<dbReference type="PANTHER" id="PTHR30012">
    <property type="entry name" value="GENERAL SECRETION PATHWAY PROTEIN"/>
    <property type="match status" value="1"/>
</dbReference>
<evidence type="ECO:0000256" key="6">
    <source>
        <dbReference type="ARBA" id="ARBA00022692"/>
    </source>
</evidence>
<dbReference type="PROSITE" id="PS00874">
    <property type="entry name" value="T2SP_F"/>
    <property type="match status" value="1"/>
</dbReference>
<dbReference type="OrthoDB" id="9805682at2"/>
<sequence>MPVYKFKVLTPNGATLEGTETANTHGEMIVRLKERQYYPVSVEEVIQKDIKDINLLNKVSIKQIAVFGRQFSTMLNAGVTIVNTLDILRQQTEHKKFKQVISDLYEDVQKGYTFSEAMEKHNDVFPNLMTYMVAAGEASGSLDVVMERMATHYEKEFKVNNKVKSAMVYPAVLSVVATAVVVFLLTFVMPTFLSMFEGSGVPLPAPTRLLLAISNSFRNFWYVYLLVILAAVYLFKRFASTPDGRRTIDRYKLRLPLYKGLTRKVISARFCRTLSTLLASGIPLLQAMENVAGAVGNTVVADSIVDSKEDVRKGVALSVPIRRTGYFPPMVDNMIKIGEESGTLDDILDKTANFFDEEVETEVQRLLTFMEPMMIVVMGVIVGFIVISMMMPMFDMLKTVQ</sequence>
<dbReference type="Pfam" id="PF00482">
    <property type="entry name" value="T2SSF"/>
    <property type="match status" value="2"/>
</dbReference>
<evidence type="ECO:0000256" key="5">
    <source>
        <dbReference type="ARBA" id="ARBA00022519"/>
    </source>
</evidence>
<dbReference type="PRINTS" id="PR00812">
    <property type="entry name" value="BCTERIALGSPF"/>
</dbReference>
<feature type="transmembrane region" description="Helical" evidence="10">
    <location>
        <begin position="168"/>
        <end position="196"/>
    </location>
</feature>
<evidence type="ECO:0000256" key="4">
    <source>
        <dbReference type="ARBA" id="ARBA00022475"/>
    </source>
</evidence>
<dbReference type="GO" id="GO:0009306">
    <property type="term" value="P:protein secretion"/>
    <property type="evidence" value="ECO:0007669"/>
    <property type="project" value="InterPro"/>
</dbReference>
<dbReference type="InterPro" id="IPR018076">
    <property type="entry name" value="T2SS_GspF_dom"/>
</dbReference>
<keyword evidence="3 9" id="KW-0813">Transport</keyword>
<protein>
    <submittedName>
        <fullName evidence="12">Type IV pilus assembly protein PilC</fullName>
    </submittedName>
</protein>
<keyword evidence="6 9" id="KW-0812">Transmembrane</keyword>
<feature type="transmembrane region" description="Helical" evidence="10">
    <location>
        <begin position="216"/>
        <end position="235"/>
    </location>
</feature>
<organism evidence="12 13">
    <name type="scientific">Acidaminobacter hydrogenoformans DSM 2784</name>
    <dbReference type="NCBI Taxonomy" id="1120920"/>
    <lineage>
        <taxon>Bacteria</taxon>
        <taxon>Bacillati</taxon>
        <taxon>Bacillota</taxon>
        <taxon>Clostridia</taxon>
        <taxon>Peptostreptococcales</taxon>
        <taxon>Acidaminobacteraceae</taxon>
        <taxon>Acidaminobacter</taxon>
    </lineage>
</organism>
<evidence type="ECO:0000256" key="10">
    <source>
        <dbReference type="SAM" id="Phobius"/>
    </source>
</evidence>
<evidence type="ECO:0000256" key="1">
    <source>
        <dbReference type="ARBA" id="ARBA00004429"/>
    </source>
</evidence>
<keyword evidence="8 10" id="KW-0472">Membrane</keyword>
<evidence type="ECO:0000256" key="2">
    <source>
        <dbReference type="ARBA" id="ARBA00005745"/>
    </source>
</evidence>
<dbReference type="GO" id="GO:0005886">
    <property type="term" value="C:plasma membrane"/>
    <property type="evidence" value="ECO:0007669"/>
    <property type="project" value="UniProtKB-SubCell"/>
</dbReference>
<evidence type="ECO:0000256" key="9">
    <source>
        <dbReference type="RuleBase" id="RU003923"/>
    </source>
</evidence>
<accession>A0A1G5S5W2</accession>
<gene>
    <name evidence="12" type="ORF">SAMN03080599_02975</name>
</gene>
<evidence type="ECO:0000313" key="12">
    <source>
        <dbReference type="EMBL" id="SCZ81735.1"/>
    </source>
</evidence>
<dbReference type="Gene3D" id="1.20.81.30">
    <property type="entry name" value="Type II secretion system (T2SS), domain F"/>
    <property type="match status" value="2"/>
</dbReference>
<keyword evidence="13" id="KW-1185">Reference proteome</keyword>
<dbReference type="STRING" id="1120920.SAMN03080599_02975"/>
<dbReference type="InterPro" id="IPR001992">
    <property type="entry name" value="T2SS_GspF/T4SS_PilC_CS"/>
</dbReference>
<feature type="transmembrane region" description="Helical" evidence="10">
    <location>
        <begin position="374"/>
        <end position="394"/>
    </location>
</feature>
<dbReference type="InterPro" id="IPR042094">
    <property type="entry name" value="T2SS_GspF_sf"/>
</dbReference>
<dbReference type="AlphaFoldDB" id="A0A1G5S5W2"/>
<reference evidence="12 13" key="1">
    <citation type="submission" date="2016-10" db="EMBL/GenBank/DDBJ databases">
        <authorList>
            <person name="de Groot N.N."/>
        </authorList>
    </citation>
    <scope>NUCLEOTIDE SEQUENCE [LARGE SCALE GENOMIC DNA]</scope>
    <source>
        <strain evidence="12 13">DSM 2784</strain>
    </source>
</reference>
<dbReference type="Proteomes" id="UP000199208">
    <property type="component" value="Unassembled WGS sequence"/>
</dbReference>
<dbReference type="FunFam" id="1.20.81.30:FF:000001">
    <property type="entry name" value="Type II secretion system protein F"/>
    <property type="match status" value="2"/>
</dbReference>
<dbReference type="PANTHER" id="PTHR30012:SF0">
    <property type="entry name" value="TYPE II SECRETION SYSTEM PROTEIN F-RELATED"/>
    <property type="match status" value="1"/>
</dbReference>